<protein>
    <submittedName>
        <fullName evidence="1">Uncharacterized protein</fullName>
    </submittedName>
</protein>
<accession>A0A6J5P2G8</accession>
<reference evidence="1" key="1">
    <citation type="submission" date="2020-04" db="EMBL/GenBank/DDBJ databases">
        <authorList>
            <person name="Chiriac C."/>
            <person name="Salcher M."/>
            <person name="Ghai R."/>
            <person name="Kavagutti S V."/>
        </authorList>
    </citation>
    <scope>NUCLEOTIDE SEQUENCE</scope>
</reference>
<proteinExistence type="predicted"/>
<name>A0A6J5P2G8_9CAUD</name>
<gene>
    <name evidence="1" type="ORF">UFOVP761_50</name>
</gene>
<organism evidence="1">
    <name type="scientific">uncultured Caudovirales phage</name>
    <dbReference type="NCBI Taxonomy" id="2100421"/>
    <lineage>
        <taxon>Viruses</taxon>
        <taxon>Duplodnaviria</taxon>
        <taxon>Heunggongvirae</taxon>
        <taxon>Uroviricota</taxon>
        <taxon>Caudoviricetes</taxon>
        <taxon>Peduoviridae</taxon>
        <taxon>Maltschvirus</taxon>
        <taxon>Maltschvirus maltsch</taxon>
    </lineage>
</organism>
<evidence type="ECO:0000313" key="1">
    <source>
        <dbReference type="EMBL" id="CAB4161694.1"/>
    </source>
</evidence>
<sequence length="381" mass="38839">MGVKISNLPSATLPLTGAELVPVVQGGVTAKAQVFDLMPGLTNGAINQLAVGTPASLDAVTVYTGAASTYNGLDIYFSSDQTNATNQLHPFAIHNYTDGVSSTIDTVGSNVTLTLRQARNPTSRPDKPSTYVGTGIFFDCQRSLVSGSGNLGTGNDRLSMFDSNGCLAFYGSGGADWTGTASTAPIRLGTYTYFLQRSLYMGYNVSSDRGIIGSIDTNASVFKPLELNSSVVVVNSALTTTGAVGVGTGSPASYGGYTVLDIDNATNGGLLNIKKNGVTQGYINGQSGFTILGNAQDIKLNANGASNSIQLQVNASEKARIDASGNVLIGVTAAGTTAAKTIQIANGTAPTANIAGGQLYVEAGALKYRGSSGTVTVLAPA</sequence>
<dbReference type="EMBL" id="LR796718">
    <property type="protein sequence ID" value="CAB4161694.1"/>
    <property type="molecule type" value="Genomic_DNA"/>
</dbReference>